<dbReference type="Gene3D" id="1.10.10.10">
    <property type="entry name" value="Winged helix-like DNA-binding domain superfamily/Winged helix DNA-binding domain"/>
    <property type="match status" value="1"/>
</dbReference>
<dbReference type="Gene3D" id="3.40.190.290">
    <property type="match status" value="1"/>
</dbReference>
<evidence type="ECO:0000313" key="7">
    <source>
        <dbReference type="Proteomes" id="UP000640333"/>
    </source>
</evidence>
<keyword evidence="3" id="KW-0238">DNA-binding</keyword>
<dbReference type="AlphaFoldDB" id="A0A8J7FGR9"/>
<evidence type="ECO:0000256" key="4">
    <source>
        <dbReference type="ARBA" id="ARBA00023163"/>
    </source>
</evidence>
<proteinExistence type="inferred from homology"/>
<dbReference type="GO" id="GO:0003700">
    <property type="term" value="F:DNA-binding transcription factor activity"/>
    <property type="evidence" value="ECO:0007669"/>
    <property type="project" value="InterPro"/>
</dbReference>
<dbReference type="Proteomes" id="UP000640333">
    <property type="component" value="Unassembled WGS sequence"/>
</dbReference>
<dbReference type="PANTHER" id="PTHR30537">
    <property type="entry name" value="HTH-TYPE TRANSCRIPTIONAL REGULATOR"/>
    <property type="match status" value="1"/>
</dbReference>
<evidence type="ECO:0000313" key="6">
    <source>
        <dbReference type="EMBL" id="MBE9397238.1"/>
    </source>
</evidence>
<feature type="domain" description="HTH lysR-type" evidence="5">
    <location>
        <begin position="1"/>
        <end position="58"/>
    </location>
</feature>
<dbReference type="RefSeq" id="WP_193952778.1">
    <property type="nucleotide sequence ID" value="NZ_JADEYS010000006.1"/>
</dbReference>
<dbReference type="CDD" id="cd08422">
    <property type="entry name" value="PBP2_CrgA_like"/>
    <property type="match status" value="1"/>
</dbReference>
<dbReference type="GO" id="GO:0006351">
    <property type="term" value="P:DNA-templated transcription"/>
    <property type="evidence" value="ECO:0007669"/>
    <property type="project" value="TreeGrafter"/>
</dbReference>
<sequence>MDYQNLFIFIKVMEKGSFLGASRALGMPTSTVSRRVQHLEESLGYRLLHRSARKLALTEAGELFFRRCQPLFSELEQATQALDGELTSPSGELRITAPVSLSNELLDPWFFEFMELYPKIRLELVLVNRNIDLMDEGIDIAFRIGEIKLKDWVSRSLFHSRFTLCASPEFIERNGLPDHPSDLAGLPLVIPRRSPIWHFQHRDGERCSIGGESRVRVDELSTAVKAIASGLGVGNLPNYVVGASVEDGSLVRLLPEWEPIGREVQMLYPHRKYLPAKVRLFVEFIMEKVELYRETLKH</sequence>
<dbReference type="SUPFAM" id="SSF46785">
    <property type="entry name" value="Winged helix' DNA-binding domain"/>
    <property type="match status" value="1"/>
</dbReference>
<dbReference type="InterPro" id="IPR000847">
    <property type="entry name" value="LysR_HTH_N"/>
</dbReference>
<comment type="similarity">
    <text evidence="1">Belongs to the LysR transcriptional regulatory family.</text>
</comment>
<dbReference type="PANTHER" id="PTHR30537:SF5">
    <property type="entry name" value="HTH-TYPE TRANSCRIPTIONAL ACTIVATOR TTDR-RELATED"/>
    <property type="match status" value="1"/>
</dbReference>
<dbReference type="EMBL" id="JADEYS010000006">
    <property type="protein sequence ID" value="MBE9397238.1"/>
    <property type="molecule type" value="Genomic_DNA"/>
</dbReference>
<dbReference type="FunFam" id="1.10.10.10:FF:000001">
    <property type="entry name" value="LysR family transcriptional regulator"/>
    <property type="match status" value="1"/>
</dbReference>
<dbReference type="Pfam" id="PF03466">
    <property type="entry name" value="LysR_substrate"/>
    <property type="match status" value="1"/>
</dbReference>
<dbReference type="GO" id="GO:0043565">
    <property type="term" value="F:sequence-specific DNA binding"/>
    <property type="evidence" value="ECO:0007669"/>
    <property type="project" value="TreeGrafter"/>
</dbReference>
<keyword evidence="2" id="KW-0805">Transcription regulation</keyword>
<dbReference type="PROSITE" id="PS50931">
    <property type="entry name" value="HTH_LYSR"/>
    <property type="match status" value="1"/>
</dbReference>
<protein>
    <submittedName>
        <fullName evidence="6">LysR family transcriptional regulator</fullName>
    </submittedName>
</protein>
<dbReference type="Pfam" id="PF00126">
    <property type="entry name" value="HTH_1"/>
    <property type="match status" value="1"/>
</dbReference>
<keyword evidence="7" id="KW-1185">Reference proteome</keyword>
<evidence type="ECO:0000256" key="1">
    <source>
        <dbReference type="ARBA" id="ARBA00009437"/>
    </source>
</evidence>
<organism evidence="6 7">
    <name type="scientific">Pontibacterium sinense</name>
    <dbReference type="NCBI Taxonomy" id="2781979"/>
    <lineage>
        <taxon>Bacteria</taxon>
        <taxon>Pseudomonadati</taxon>
        <taxon>Pseudomonadota</taxon>
        <taxon>Gammaproteobacteria</taxon>
        <taxon>Oceanospirillales</taxon>
        <taxon>Oceanospirillaceae</taxon>
        <taxon>Pontibacterium</taxon>
    </lineage>
</organism>
<evidence type="ECO:0000256" key="2">
    <source>
        <dbReference type="ARBA" id="ARBA00023015"/>
    </source>
</evidence>
<dbReference type="InterPro" id="IPR058163">
    <property type="entry name" value="LysR-type_TF_proteobact-type"/>
</dbReference>
<gene>
    <name evidence="6" type="ORF">IOQ59_08195</name>
</gene>
<dbReference type="SUPFAM" id="SSF53850">
    <property type="entry name" value="Periplasmic binding protein-like II"/>
    <property type="match status" value="1"/>
</dbReference>
<dbReference type="InterPro" id="IPR005119">
    <property type="entry name" value="LysR_subst-bd"/>
</dbReference>
<keyword evidence="4" id="KW-0804">Transcription</keyword>
<reference evidence="6" key="1">
    <citation type="submission" date="2020-10" db="EMBL/GenBank/DDBJ databases">
        <title>Bacterium isolated from coastal waters sediment.</title>
        <authorList>
            <person name="Chen R.-J."/>
            <person name="Lu D.-C."/>
            <person name="Zhu K.-L."/>
            <person name="Du Z.-J."/>
        </authorList>
    </citation>
    <scope>NUCLEOTIDE SEQUENCE</scope>
    <source>
        <strain evidence="6">N1Y112</strain>
    </source>
</reference>
<name>A0A8J7FGR9_9GAMM</name>
<accession>A0A8J7FGR9</accession>
<evidence type="ECO:0000259" key="5">
    <source>
        <dbReference type="PROSITE" id="PS50931"/>
    </source>
</evidence>
<dbReference type="InterPro" id="IPR036390">
    <property type="entry name" value="WH_DNA-bd_sf"/>
</dbReference>
<comment type="caution">
    <text evidence="6">The sequence shown here is derived from an EMBL/GenBank/DDBJ whole genome shotgun (WGS) entry which is preliminary data.</text>
</comment>
<dbReference type="InterPro" id="IPR036388">
    <property type="entry name" value="WH-like_DNA-bd_sf"/>
</dbReference>
<evidence type="ECO:0000256" key="3">
    <source>
        <dbReference type="ARBA" id="ARBA00023125"/>
    </source>
</evidence>